<dbReference type="EMBL" id="CP081958">
    <property type="protein sequence ID" value="QZP36672.1"/>
    <property type="molecule type" value="Genomic_DNA"/>
</dbReference>
<evidence type="ECO:0000259" key="2">
    <source>
        <dbReference type="Pfam" id="PF02602"/>
    </source>
</evidence>
<dbReference type="InterPro" id="IPR036108">
    <property type="entry name" value="4pyrrol_syn_uPrphyn_synt_sf"/>
</dbReference>
<dbReference type="SUPFAM" id="SSF69618">
    <property type="entry name" value="HemD-like"/>
    <property type="match status" value="1"/>
</dbReference>
<organism evidence="3 4">
    <name type="scientific">Halobaculum magnesiiphilum</name>
    <dbReference type="NCBI Taxonomy" id="1017351"/>
    <lineage>
        <taxon>Archaea</taxon>
        <taxon>Methanobacteriati</taxon>
        <taxon>Methanobacteriota</taxon>
        <taxon>Stenosarchaea group</taxon>
        <taxon>Halobacteria</taxon>
        <taxon>Halobacteriales</taxon>
        <taxon>Haloferacaceae</taxon>
        <taxon>Halobaculum</taxon>
    </lineage>
</organism>
<dbReference type="EC" id="4.2.1.75" evidence="3"/>
<feature type="region of interest" description="Disordered" evidence="1">
    <location>
        <begin position="1"/>
        <end position="38"/>
    </location>
</feature>
<dbReference type="AlphaFoldDB" id="A0A8T8W9Y5"/>
<feature type="compositionally biased region" description="Basic and acidic residues" evidence="1">
    <location>
        <begin position="20"/>
        <end position="38"/>
    </location>
</feature>
<sequence>MSDGTDGDDGGDTDNGADEGADRPRVAVFRPDDERTTEAVETLDALGVDALADPMLAVRPTGAVPEGPDWIVFTSKTGVELVDEAGWSPAVAAGDDTDRGGDAGSDGSDDDPLRRGDGPAIACIGPATADAAREAGWPIELIPEEYSSTGIVAAFDALGVEGVRIEVARSDHGSQVLLDGLRDAGATVRETVLYELVRPEGSGESAAAAAAGDLDGACFTSSLTVEHFLDAADERGVREEALVGLEDAVVGCIGHPTRETAESHGVAVDVVPAEATFEALAESVAAELDEFGLDD</sequence>
<reference evidence="3 4" key="1">
    <citation type="journal article" date="2021" name="Int. J. Syst. Evol. Microbiol.">
        <title>Halobaculum halophilum sp. nov. and Halobaculum salinum sp. nov., isolated from salt lake and saline soil.</title>
        <authorList>
            <person name="Cui H.L."/>
            <person name="Shi X.W."/>
            <person name="Yin X.M."/>
            <person name="Yang X.Y."/>
            <person name="Hou J."/>
            <person name="Zhu L."/>
        </authorList>
    </citation>
    <scope>NUCLEOTIDE SEQUENCE [LARGE SCALE GENOMIC DNA]</scope>
    <source>
        <strain evidence="3 4">NBRC 109044</strain>
    </source>
</reference>
<keyword evidence="3" id="KW-0456">Lyase</keyword>
<dbReference type="PANTHER" id="PTHR40082:SF1">
    <property type="entry name" value="BLR5956 PROTEIN"/>
    <property type="match status" value="1"/>
</dbReference>
<dbReference type="Pfam" id="PF02602">
    <property type="entry name" value="HEM4"/>
    <property type="match status" value="1"/>
</dbReference>
<dbReference type="PANTHER" id="PTHR40082">
    <property type="entry name" value="BLR5956 PROTEIN"/>
    <property type="match status" value="1"/>
</dbReference>
<dbReference type="GeneID" id="67178505"/>
<protein>
    <submittedName>
        <fullName evidence="3">Uroporphyrinogen-III synthase</fullName>
        <ecNumber evidence="3">4.2.1.75</ecNumber>
    </submittedName>
</protein>
<dbReference type="KEGG" id="hmp:K6T50_10145"/>
<proteinExistence type="predicted"/>
<dbReference type="CDD" id="cd06578">
    <property type="entry name" value="HemD"/>
    <property type="match status" value="1"/>
</dbReference>
<evidence type="ECO:0000313" key="4">
    <source>
        <dbReference type="Proteomes" id="UP000826254"/>
    </source>
</evidence>
<name>A0A8T8W9Y5_9EURY</name>
<feature type="compositionally biased region" description="Acidic residues" evidence="1">
    <location>
        <begin position="1"/>
        <end position="19"/>
    </location>
</feature>
<dbReference type="InterPro" id="IPR039793">
    <property type="entry name" value="UROS/Hem4"/>
</dbReference>
<dbReference type="RefSeq" id="WP_222606490.1">
    <property type="nucleotide sequence ID" value="NZ_CP081958.1"/>
</dbReference>
<keyword evidence="4" id="KW-1185">Reference proteome</keyword>
<dbReference type="Proteomes" id="UP000826254">
    <property type="component" value="Chromosome"/>
</dbReference>
<dbReference type="InterPro" id="IPR003754">
    <property type="entry name" value="4pyrrol_synth_uPrphyn_synth"/>
</dbReference>
<evidence type="ECO:0000256" key="1">
    <source>
        <dbReference type="SAM" id="MobiDB-lite"/>
    </source>
</evidence>
<accession>A0A8T8W9Y5</accession>
<dbReference type="GO" id="GO:0006780">
    <property type="term" value="P:uroporphyrinogen III biosynthetic process"/>
    <property type="evidence" value="ECO:0007669"/>
    <property type="project" value="InterPro"/>
</dbReference>
<feature type="region of interest" description="Disordered" evidence="1">
    <location>
        <begin position="86"/>
        <end position="118"/>
    </location>
</feature>
<gene>
    <name evidence="3" type="ORF">K6T50_10145</name>
</gene>
<dbReference type="GO" id="GO:0004852">
    <property type="term" value="F:uroporphyrinogen-III synthase activity"/>
    <property type="evidence" value="ECO:0007669"/>
    <property type="project" value="UniProtKB-EC"/>
</dbReference>
<dbReference type="NCBIfam" id="NF004587">
    <property type="entry name" value="PRK05928.2-5"/>
    <property type="match status" value="1"/>
</dbReference>
<feature type="domain" description="Tetrapyrrole biosynthesis uroporphyrinogen III synthase" evidence="2">
    <location>
        <begin position="39"/>
        <end position="281"/>
    </location>
</feature>
<evidence type="ECO:0000313" key="3">
    <source>
        <dbReference type="EMBL" id="QZP36672.1"/>
    </source>
</evidence>
<dbReference type="Gene3D" id="3.40.50.10090">
    <property type="match status" value="2"/>
</dbReference>